<dbReference type="EMBL" id="LN714484">
    <property type="protein sequence ID" value="CEL68562.1"/>
    <property type="molecule type" value="Genomic_DNA"/>
</dbReference>
<gene>
    <name evidence="2" type="ORF">BN1204_043150</name>
</gene>
<evidence type="ECO:0000256" key="1">
    <source>
        <dbReference type="SAM" id="MobiDB-lite"/>
    </source>
</evidence>
<accession>A0A0F7UKA1</accession>
<evidence type="ECO:0000313" key="2">
    <source>
        <dbReference type="EMBL" id="CEL68562.1"/>
    </source>
</evidence>
<organism evidence="2">
    <name type="scientific">Neospora caninum (strain Liverpool)</name>
    <dbReference type="NCBI Taxonomy" id="572307"/>
    <lineage>
        <taxon>Eukaryota</taxon>
        <taxon>Sar</taxon>
        <taxon>Alveolata</taxon>
        <taxon>Apicomplexa</taxon>
        <taxon>Conoidasida</taxon>
        <taxon>Coccidia</taxon>
        <taxon>Eucoccidiorida</taxon>
        <taxon>Eimeriorina</taxon>
        <taxon>Sarcocystidae</taxon>
        <taxon>Neospora</taxon>
    </lineage>
</organism>
<feature type="region of interest" description="Disordered" evidence="1">
    <location>
        <begin position="313"/>
        <end position="379"/>
    </location>
</feature>
<reference evidence="2" key="1">
    <citation type="journal article" date="2015" name="PLoS ONE">
        <title>Comprehensive Evaluation of Toxoplasma gondii VEG and Neospora caninum LIV Genomes with Tachyzoite Stage Transcriptome and Proteome Defines Novel Transcript Features.</title>
        <authorList>
            <person name="Ramaprasad A."/>
            <person name="Mourier T."/>
            <person name="Naeem R."/>
            <person name="Malas T.B."/>
            <person name="Moussa E."/>
            <person name="Panigrahi A."/>
            <person name="Vermont S.J."/>
            <person name="Otto T.D."/>
            <person name="Wastling J."/>
            <person name="Pain A."/>
        </authorList>
    </citation>
    <scope>NUCLEOTIDE SEQUENCE</scope>
    <source>
        <strain evidence="2">Liverpool</strain>
    </source>
</reference>
<proteinExistence type="predicted"/>
<sequence length="439" mass="49305">MPSQRLPNFVVHSPSTVPQWKWNAYVEAPPAPLLASGVVADEAMSVPELVETYQAEVAALTQAHEEIMRDKAHLEKLLEPYMSPDSREMVAEPSEEILLLKKGFDIRLQQFNENCKKASKLEWIIQRKLRHVSEKEDKVVVTHPCQVQATCRALKKIKDQGRLIKILQHELDECLYFNDLYAEQLRKMRSECTVALTEARPQPSFYSVRTLHQNFDASFKHASEWVKAIRVNPLDNVLPRLHEPPPPEGPFEPGFKPPRDKHLQKPTEIRARGASAAKPETDEAEGTILSQLFKALGGITEAAADIKKTVADEVRKDPARRRSPEPSREPAVDLPKHALGRYGTDDRERAALVKSPREPQKSPRSGAVSPRTHEPRRMLSRDASILSMEGLIKKSQRTVSSPRFALRLGTRTLRSPNSMGGEQPLSSLTRAMSSAFLGG</sequence>
<name>A0A0F7UKA1_NEOCL</name>
<feature type="compositionally biased region" description="Basic and acidic residues" evidence="1">
    <location>
        <begin position="343"/>
        <end position="361"/>
    </location>
</feature>
<protein>
    <submittedName>
        <fullName evidence="2">Uncharacterized protein</fullName>
    </submittedName>
</protein>
<dbReference type="AlphaFoldDB" id="A0A0F7UKA1"/>
<feature type="compositionally biased region" description="Basic and acidic residues" evidence="1">
    <location>
        <begin position="313"/>
        <end position="336"/>
    </location>
</feature>
<feature type="region of interest" description="Disordered" evidence="1">
    <location>
        <begin position="409"/>
        <end position="439"/>
    </location>
</feature>
<feature type="compositionally biased region" description="Polar residues" evidence="1">
    <location>
        <begin position="412"/>
        <end position="432"/>
    </location>
</feature>
<feature type="region of interest" description="Disordered" evidence="1">
    <location>
        <begin position="239"/>
        <end position="262"/>
    </location>
</feature>